<evidence type="ECO:0000313" key="3">
    <source>
        <dbReference type="Proteomes" id="UP000194577"/>
    </source>
</evidence>
<gene>
    <name evidence="2" type="ORF">BW737_009495</name>
</gene>
<feature type="transmembrane region" description="Helical" evidence="1">
    <location>
        <begin position="396"/>
        <end position="417"/>
    </location>
</feature>
<dbReference type="Pfam" id="PF20176">
    <property type="entry name" value="DUF6541"/>
    <property type="match status" value="1"/>
</dbReference>
<protein>
    <submittedName>
        <fullName evidence="2">Uncharacterized protein</fullName>
    </submittedName>
</protein>
<reference evidence="2 3" key="1">
    <citation type="submission" date="2017-10" db="EMBL/GenBank/DDBJ databases">
        <title>Draft genome sequence of cellulolytic Actinomyces sp CtC72 isolated from cattle rumen fluid.</title>
        <authorList>
            <person name="Joshi A.J."/>
            <person name="Vasudevan G."/>
            <person name="Lanjekar V.B."/>
            <person name="Hivarkar S."/>
            <person name="Engineer A."/>
            <person name="Pore S.D."/>
            <person name="Dhakephalkar P.K."/>
            <person name="Dagar S."/>
        </authorList>
    </citation>
    <scope>NUCLEOTIDE SEQUENCE [LARGE SCALE GENOMIC DNA]</scope>
    <source>
        <strain evidence="3">CtC72</strain>
    </source>
</reference>
<evidence type="ECO:0000313" key="2">
    <source>
        <dbReference type="EMBL" id="PHP52388.1"/>
    </source>
</evidence>
<feature type="transmembrane region" description="Helical" evidence="1">
    <location>
        <begin position="40"/>
        <end position="61"/>
    </location>
</feature>
<keyword evidence="1" id="KW-0472">Membrane</keyword>
<dbReference type="EMBL" id="MTPX02000046">
    <property type="protein sequence ID" value="PHP52388.1"/>
    <property type="molecule type" value="Genomic_DNA"/>
</dbReference>
<evidence type="ECO:0000256" key="1">
    <source>
        <dbReference type="SAM" id="Phobius"/>
    </source>
</evidence>
<feature type="transmembrane region" description="Helical" evidence="1">
    <location>
        <begin position="463"/>
        <end position="483"/>
    </location>
</feature>
<name>A0ABX4MAE0_9ACTO</name>
<feature type="transmembrane region" description="Helical" evidence="1">
    <location>
        <begin position="495"/>
        <end position="514"/>
    </location>
</feature>
<keyword evidence="3" id="KW-1185">Reference proteome</keyword>
<feature type="transmembrane region" description="Helical" evidence="1">
    <location>
        <begin position="341"/>
        <end position="359"/>
    </location>
</feature>
<sequence>MSVLAPWLHSTGYLLCLIGLVFVPGWAVLHALGYRGVLPVAAAPPVTFAGVALLGQVYSWIGVRYTIVSLGIGLILCVLLVLLGARLVLGGIPAVLPEEMSRRRRGTAWMALLVAVATGILICAPILGQWDPDLPAQQIDSVFHYNLAWTITQTGDASLLSGASWSFSLRAIPAYYPLVWHAIVAAVAGPTHIVSVTNTLVVLTPTIWTLGIAALALESFPSSRWAPVVASLTTALLPVFPVYMLAYRQLWPNALGYAVLPGMLALLCRALRMLRATVTAGRRRAVIALFAFSIALLGAIATYPSAVFSVLLTGIPLLYGIVEVAAGFVSRRLGRRRATMFLLAFGIILALMVSGLLILEPGVMARLGREGYAGVSNLSRRLWALLTLWPLGAGGFGYRVALVLQLLFTAAGLAITVRHRRWRWIAWAWLLPMSLLVAAYLPLGPLTALTGLWYNDPYRIFPLVLPAICLLAAATVESVAVAITRHASARHRRAAAEVTAAACAVILLVGGVGANSARRSVSETSYTAGTNALVRTLTVDEVQMIRSLRGQADPSLMVLGDPAAGAAYVEVLAGLRSVFPHMTFRSLDWDAQYLAQHFSDIGEDPTVCELVRHYRVGYYYADDAGTVPGVDIAERAPGLYGVDTSTGFELVARGDTASVWRITACGDMDSPGRDPWGLNTPFEPVYGPDGETNVFDDEGRLILEPKSRFVGGALAK</sequence>
<proteinExistence type="predicted"/>
<feature type="transmembrane region" description="Helical" evidence="1">
    <location>
        <begin position="229"/>
        <end position="248"/>
    </location>
</feature>
<keyword evidence="1" id="KW-0812">Transmembrane</keyword>
<feature type="transmembrane region" description="Helical" evidence="1">
    <location>
        <begin position="254"/>
        <end position="274"/>
    </location>
</feature>
<feature type="transmembrane region" description="Helical" evidence="1">
    <location>
        <begin position="67"/>
        <end position="96"/>
    </location>
</feature>
<dbReference type="InterPro" id="IPR046671">
    <property type="entry name" value="DUF6541"/>
</dbReference>
<feature type="transmembrane region" description="Helical" evidence="1">
    <location>
        <begin position="286"/>
        <end position="304"/>
    </location>
</feature>
<dbReference type="Proteomes" id="UP000194577">
    <property type="component" value="Unassembled WGS sequence"/>
</dbReference>
<comment type="caution">
    <text evidence="2">The sequence shown here is derived from an EMBL/GenBank/DDBJ whole genome shotgun (WGS) entry which is preliminary data.</text>
</comment>
<feature type="transmembrane region" description="Helical" evidence="1">
    <location>
        <begin position="199"/>
        <end position="217"/>
    </location>
</feature>
<feature type="transmembrane region" description="Helical" evidence="1">
    <location>
        <begin position="310"/>
        <end position="329"/>
    </location>
</feature>
<feature type="transmembrane region" description="Helical" evidence="1">
    <location>
        <begin position="12"/>
        <end position="33"/>
    </location>
</feature>
<accession>A0ABX4MAE0</accession>
<keyword evidence="1" id="KW-1133">Transmembrane helix</keyword>
<feature type="transmembrane region" description="Helical" evidence="1">
    <location>
        <begin position="424"/>
        <end position="443"/>
    </location>
</feature>
<organism evidence="2 3">
    <name type="scientific">Actinomyces ruminis</name>
    <dbReference type="NCBI Taxonomy" id="1937003"/>
    <lineage>
        <taxon>Bacteria</taxon>
        <taxon>Bacillati</taxon>
        <taxon>Actinomycetota</taxon>
        <taxon>Actinomycetes</taxon>
        <taxon>Actinomycetales</taxon>
        <taxon>Actinomycetaceae</taxon>
        <taxon>Actinomyces</taxon>
    </lineage>
</organism>
<feature type="transmembrane region" description="Helical" evidence="1">
    <location>
        <begin position="108"/>
        <end position="127"/>
    </location>
</feature>
<dbReference type="RefSeq" id="WP_086615227.1">
    <property type="nucleotide sequence ID" value="NZ_MTPX02000046.1"/>
</dbReference>